<feature type="signal peptide" evidence="2">
    <location>
        <begin position="1"/>
        <end position="23"/>
    </location>
</feature>
<dbReference type="AlphaFoldDB" id="A0A1K1SWX4"/>
<proteinExistence type="predicted"/>
<dbReference type="STRING" id="1004.SAMN05661012_06278"/>
<evidence type="ECO:0000256" key="2">
    <source>
        <dbReference type="SAM" id="SignalP"/>
    </source>
</evidence>
<evidence type="ECO:0000256" key="1">
    <source>
        <dbReference type="SAM" id="MobiDB-lite"/>
    </source>
</evidence>
<feature type="region of interest" description="Disordered" evidence="1">
    <location>
        <begin position="242"/>
        <end position="453"/>
    </location>
</feature>
<dbReference type="Pfam" id="PF14771">
    <property type="entry name" value="DUF4476"/>
    <property type="match status" value="1"/>
</dbReference>
<organism evidence="4 6">
    <name type="scientific">Chitinophaga sancti</name>
    <dbReference type="NCBI Taxonomy" id="1004"/>
    <lineage>
        <taxon>Bacteria</taxon>
        <taxon>Pseudomonadati</taxon>
        <taxon>Bacteroidota</taxon>
        <taxon>Chitinophagia</taxon>
        <taxon>Chitinophagales</taxon>
        <taxon>Chitinophagaceae</taxon>
        <taxon>Chitinophaga</taxon>
    </lineage>
</organism>
<feature type="compositionally biased region" description="Low complexity" evidence="1">
    <location>
        <begin position="281"/>
        <end position="291"/>
    </location>
</feature>
<protein>
    <submittedName>
        <fullName evidence="5">DUF4476 domain-containing protein</fullName>
    </submittedName>
</protein>
<name>A0A1K1SWX4_9BACT</name>
<feature type="domain" description="DUF4476" evidence="3">
    <location>
        <begin position="489"/>
        <end position="576"/>
    </location>
</feature>
<accession>A0A1K1SWX4</accession>
<reference evidence="5 7" key="2">
    <citation type="submission" date="2023-11" db="EMBL/GenBank/DDBJ databases">
        <title>MicrobeMod: A computational toolkit for identifying prokaryotic methylation and restriction-modification with nanopore sequencing.</title>
        <authorList>
            <person name="Crits-Christoph A."/>
            <person name="Kang S.C."/>
            <person name="Lee H."/>
            <person name="Ostrov N."/>
        </authorList>
    </citation>
    <scope>NUCLEOTIDE SEQUENCE [LARGE SCALE GENOMIC DNA]</scope>
    <source>
        <strain evidence="5 7">ATCC 23090</strain>
    </source>
</reference>
<dbReference type="Proteomes" id="UP001326715">
    <property type="component" value="Chromosome"/>
</dbReference>
<evidence type="ECO:0000259" key="3">
    <source>
        <dbReference type="Pfam" id="PF14771"/>
    </source>
</evidence>
<evidence type="ECO:0000313" key="7">
    <source>
        <dbReference type="Proteomes" id="UP001326715"/>
    </source>
</evidence>
<keyword evidence="2" id="KW-0732">Signal</keyword>
<reference evidence="4 6" key="1">
    <citation type="submission" date="2016-11" db="EMBL/GenBank/DDBJ databases">
        <authorList>
            <person name="Jaros S."/>
            <person name="Januszkiewicz K."/>
            <person name="Wedrychowicz H."/>
        </authorList>
    </citation>
    <scope>NUCLEOTIDE SEQUENCE [LARGE SCALE GENOMIC DNA]</scope>
    <source>
        <strain evidence="4 6">DSM 784</strain>
    </source>
</reference>
<evidence type="ECO:0000313" key="4">
    <source>
        <dbReference type="EMBL" id="SFW88559.1"/>
    </source>
</evidence>
<feature type="chain" id="PRO_5012295289" evidence="2">
    <location>
        <begin position="24"/>
        <end position="580"/>
    </location>
</feature>
<evidence type="ECO:0000313" key="6">
    <source>
        <dbReference type="Proteomes" id="UP000183788"/>
    </source>
</evidence>
<dbReference type="RefSeq" id="WP_322518428.1">
    <property type="nucleotide sequence ID" value="NZ_CP139972.1"/>
</dbReference>
<dbReference type="EMBL" id="FPIZ01000036">
    <property type="protein sequence ID" value="SFW88559.1"/>
    <property type="molecule type" value="Genomic_DNA"/>
</dbReference>
<gene>
    <name evidence="4" type="ORF">SAMN05661012_06278</name>
    <name evidence="5" type="ORF">SR876_17720</name>
</gene>
<evidence type="ECO:0000313" key="5">
    <source>
        <dbReference type="EMBL" id="WQG86760.1"/>
    </source>
</evidence>
<sequence>MIKYLKKSLLIPCFLLMALRMTAQDQQYYIYIQSERSQPFYVRFDGKLLSSSDKGYIILSKLPAGTANMRIGFAKSEVPEEQYMVKVGGPNDQGYLLKKDGLYNIVTFAATRPVKKGEEAVAQAPAPAPEPAPAPVEAVPAPVMDTPAVAVEKPAPVPAETTAPLAVEPQKAMMDSMQKDLAAAFPKDAGVTVGPGTRAVKPVNKFSESLDKVVKDDRPEEPLVDPNAGTGMILAPAKDTAVAVAQPEEKKGHKKRRDREPLTAEEQQILADVMEEEHKAVAAPAPATPAVAPAPAPTTPAADVAVTPDVAVSETSGAQAAVPAPAPVTEEAPLPEKKSSKKAGKKKSDDPAFIDFQDGTAQATVAEGTPGPVGTEEPAPAKKKKRKEDISETDTTATMAVEEPAPAKKKKRNIDTEGQPNNILTDDSSGYAVSGLNIDHPSKKDRKKKNQEAAEVGVAVPVVAAVEAPVEEKKTSSVKMINSDCGKVMDEETFRKLLRKFVGGKDDDGMIDAFKKQTKGFCLETSQVKTLVQLLGTDDSRYRLLDQAYPKVYDSEHFSSLESVLSDNYYKGRFKAMVHR</sequence>
<feature type="compositionally biased region" description="Polar residues" evidence="1">
    <location>
        <begin position="416"/>
        <end position="428"/>
    </location>
</feature>
<keyword evidence="7" id="KW-1185">Reference proteome</keyword>
<dbReference type="EMBL" id="CP140154">
    <property type="protein sequence ID" value="WQG86760.1"/>
    <property type="molecule type" value="Genomic_DNA"/>
</dbReference>
<dbReference type="Proteomes" id="UP000183788">
    <property type="component" value="Unassembled WGS sequence"/>
</dbReference>
<feature type="compositionally biased region" description="Low complexity" evidence="1">
    <location>
        <begin position="320"/>
        <end position="332"/>
    </location>
</feature>
<feature type="compositionally biased region" description="Low complexity" evidence="1">
    <location>
        <begin position="299"/>
        <end position="312"/>
    </location>
</feature>
<dbReference type="InterPro" id="IPR028011">
    <property type="entry name" value="DUF4476"/>
</dbReference>